<evidence type="ECO:0000256" key="1">
    <source>
        <dbReference type="ARBA" id="ARBA00023157"/>
    </source>
</evidence>
<evidence type="ECO:0000313" key="7">
    <source>
        <dbReference type="Proteomes" id="UP001347796"/>
    </source>
</evidence>
<protein>
    <recommendedName>
        <fullName evidence="5">Sushi domain-containing protein</fullName>
    </recommendedName>
</protein>
<dbReference type="Gene3D" id="2.10.70.10">
    <property type="entry name" value="Complement Module, domain 1"/>
    <property type="match status" value="1"/>
</dbReference>
<dbReference type="InterPro" id="IPR000436">
    <property type="entry name" value="Sushi_SCR_CCP_dom"/>
</dbReference>
<evidence type="ECO:0000256" key="3">
    <source>
        <dbReference type="SAM" id="MobiDB-lite"/>
    </source>
</evidence>
<keyword evidence="4" id="KW-0812">Transmembrane</keyword>
<evidence type="ECO:0000313" key="6">
    <source>
        <dbReference type="EMBL" id="KAK6176167.1"/>
    </source>
</evidence>
<dbReference type="CDD" id="cd00033">
    <property type="entry name" value="CCP"/>
    <property type="match status" value="1"/>
</dbReference>
<dbReference type="SUPFAM" id="SSF57535">
    <property type="entry name" value="Complement control module/SCR domain"/>
    <property type="match status" value="1"/>
</dbReference>
<keyword evidence="4" id="KW-0472">Membrane</keyword>
<reference evidence="6 7" key="1">
    <citation type="submission" date="2024-01" db="EMBL/GenBank/DDBJ databases">
        <title>The genome of the rayed Mediterranean limpet Patella caerulea (Linnaeus, 1758).</title>
        <authorList>
            <person name="Anh-Thu Weber A."/>
            <person name="Halstead-Nussloch G."/>
        </authorList>
    </citation>
    <scope>NUCLEOTIDE SEQUENCE [LARGE SCALE GENOMIC DNA]</scope>
    <source>
        <strain evidence="6">AATW-2023a</strain>
        <tissue evidence="6">Whole specimen</tissue>
    </source>
</reference>
<dbReference type="Pfam" id="PF00084">
    <property type="entry name" value="Sushi"/>
    <property type="match status" value="1"/>
</dbReference>
<feature type="region of interest" description="Disordered" evidence="3">
    <location>
        <begin position="128"/>
        <end position="147"/>
    </location>
</feature>
<dbReference type="Proteomes" id="UP001347796">
    <property type="component" value="Unassembled WGS sequence"/>
</dbReference>
<name>A0AAN8JEH2_PATCE</name>
<keyword evidence="4" id="KW-1133">Transmembrane helix</keyword>
<keyword evidence="7" id="KW-1185">Reference proteome</keyword>
<dbReference type="AlphaFoldDB" id="A0AAN8JEH2"/>
<dbReference type="SMART" id="SM00032">
    <property type="entry name" value="CCP"/>
    <property type="match status" value="1"/>
</dbReference>
<evidence type="ECO:0000256" key="2">
    <source>
        <dbReference type="PROSITE-ProRule" id="PRU00302"/>
    </source>
</evidence>
<keyword evidence="2" id="KW-0768">Sushi</keyword>
<evidence type="ECO:0000256" key="4">
    <source>
        <dbReference type="SAM" id="Phobius"/>
    </source>
</evidence>
<feature type="domain" description="Sushi" evidence="5">
    <location>
        <begin position="1"/>
        <end position="55"/>
    </location>
</feature>
<dbReference type="PROSITE" id="PS50923">
    <property type="entry name" value="SUSHI"/>
    <property type="match status" value="1"/>
</dbReference>
<keyword evidence="1" id="KW-1015">Disulfide bond</keyword>
<gene>
    <name evidence="6" type="ORF">SNE40_014499</name>
</gene>
<sequence>MACTSLPVINNGYITAQDGTSRVEYECLAGFELIGDKVIDCDATAGWARAPSCQSIKNSVTFTDQSNDQYTFAPDWWYAFLAVMLCILVILCITGFIWCCICKMSGGATIYPMRSNCGERSISNVENGTENNEKVIGNPDERTTEQF</sequence>
<dbReference type="InterPro" id="IPR035976">
    <property type="entry name" value="Sushi/SCR/CCP_sf"/>
</dbReference>
<accession>A0AAN8JEH2</accession>
<feature type="transmembrane region" description="Helical" evidence="4">
    <location>
        <begin position="76"/>
        <end position="101"/>
    </location>
</feature>
<evidence type="ECO:0000259" key="5">
    <source>
        <dbReference type="PROSITE" id="PS50923"/>
    </source>
</evidence>
<organism evidence="6 7">
    <name type="scientific">Patella caerulea</name>
    <name type="common">Rayed Mediterranean limpet</name>
    <dbReference type="NCBI Taxonomy" id="87958"/>
    <lineage>
        <taxon>Eukaryota</taxon>
        <taxon>Metazoa</taxon>
        <taxon>Spiralia</taxon>
        <taxon>Lophotrochozoa</taxon>
        <taxon>Mollusca</taxon>
        <taxon>Gastropoda</taxon>
        <taxon>Patellogastropoda</taxon>
        <taxon>Patelloidea</taxon>
        <taxon>Patellidae</taxon>
        <taxon>Patella</taxon>
    </lineage>
</organism>
<comment type="caution">
    <text evidence="2">Lacks conserved residue(s) required for the propagation of feature annotation.</text>
</comment>
<comment type="caution">
    <text evidence="6">The sequence shown here is derived from an EMBL/GenBank/DDBJ whole genome shotgun (WGS) entry which is preliminary data.</text>
</comment>
<proteinExistence type="predicted"/>
<dbReference type="EMBL" id="JAZGQO010000010">
    <property type="protein sequence ID" value="KAK6176167.1"/>
    <property type="molecule type" value="Genomic_DNA"/>
</dbReference>